<name>A0A9W7LCK3_9STRA</name>
<feature type="region of interest" description="Disordered" evidence="1">
    <location>
        <begin position="534"/>
        <end position="567"/>
    </location>
</feature>
<evidence type="ECO:0000259" key="3">
    <source>
        <dbReference type="Pfam" id="PF09992"/>
    </source>
</evidence>
<proteinExistence type="predicted"/>
<dbReference type="EMBL" id="BRYA01000257">
    <property type="protein sequence ID" value="GMI45594.1"/>
    <property type="molecule type" value="Genomic_DNA"/>
</dbReference>
<keyword evidence="2" id="KW-0732">Signal</keyword>
<feature type="domain" description="Phosphodiester glycosidase" evidence="3">
    <location>
        <begin position="313"/>
        <end position="490"/>
    </location>
</feature>
<feature type="signal peptide" evidence="2">
    <location>
        <begin position="1"/>
        <end position="28"/>
    </location>
</feature>
<dbReference type="OrthoDB" id="192253at2759"/>
<evidence type="ECO:0000313" key="5">
    <source>
        <dbReference type="Proteomes" id="UP001165065"/>
    </source>
</evidence>
<dbReference type="AlphaFoldDB" id="A0A9W7LCK3"/>
<dbReference type="GO" id="GO:0033299">
    <property type="term" value="P:secretion of lysosomal enzymes"/>
    <property type="evidence" value="ECO:0007669"/>
    <property type="project" value="TreeGrafter"/>
</dbReference>
<accession>A0A9W7LCK3</accession>
<evidence type="ECO:0000256" key="1">
    <source>
        <dbReference type="SAM" id="MobiDB-lite"/>
    </source>
</evidence>
<sequence length="567" mass="61634">MKASSPPNYHLLLLPLLLLLQNLPSTISSCIPFLIPPQSQYVELAVTRISCKLPTEVDTDVIYYTFEDPRPNNITLDEGGEQATPNSDITVRGAGLIPIYLQSYSLQTSTYTSPVIPTSVTIYSLQVTLTLLPLSPLPPNLMDRNGVSPPPPTPPPLNHDSPLLKFTCSRPSEGTVILYTLDSTPPTPTSPNATCGDTVRVEVGRIEETVEVKAYTTTNGKGDSGPYVQEGSLQTFPFTWVFPTSYTIPSPPSTLPVSTTRFRFTAGPTSSPHHPTGVISTSPSVIISSQQDVALGGHKGPQAKVKDTAKRQGCKVAMNGGFFNTDNGETIGNYRLTDSDGEQITVLDPTSHKNVGIGLLKTGTIYIGYNHTLSPSPPLSSFTWYLQGCIWLIKNGQPYVDISGEQEDMTVQTTGMPRFLEVNSARTAVCVKEDGRVDWIAVEGKTDVYGIDLYTFSTYLSTLDYSHCVNLDGGGSVSVVYDSTVDLITPGYECAGEGHYYKERCAKKISTMTSTGTPNRGNVGYKGDFDGDLEEEYDWEKPSPSVFKDYGRDEGEESNPFSPNTYA</sequence>
<dbReference type="PANTHER" id="PTHR40446:SF2">
    <property type="entry name" value="N-ACETYLGLUCOSAMINE-1-PHOSPHODIESTER ALPHA-N-ACETYLGLUCOSAMINIDASE"/>
    <property type="match status" value="1"/>
</dbReference>
<dbReference type="InterPro" id="IPR018711">
    <property type="entry name" value="NAGPA"/>
</dbReference>
<evidence type="ECO:0000313" key="4">
    <source>
        <dbReference type="EMBL" id="GMI45594.1"/>
    </source>
</evidence>
<comment type="caution">
    <text evidence="4">The sequence shown here is derived from an EMBL/GenBank/DDBJ whole genome shotgun (WGS) entry which is preliminary data.</text>
</comment>
<gene>
    <name evidence="4" type="ORF">TrCOL_g5941</name>
</gene>
<dbReference type="PANTHER" id="PTHR40446">
    <property type="entry name" value="N-ACETYLGLUCOSAMINE-1-PHOSPHODIESTER ALPHA-N-ACETYLGLUCOSAMINIDASE"/>
    <property type="match status" value="1"/>
</dbReference>
<dbReference type="PROSITE" id="PS51257">
    <property type="entry name" value="PROKAR_LIPOPROTEIN"/>
    <property type="match status" value="1"/>
</dbReference>
<evidence type="ECO:0000256" key="2">
    <source>
        <dbReference type="SAM" id="SignalP"/>
    </source>
</evidence>
<keyword evidence="5" id="KW-1185">Reference proteome</keyword>
<dbReference type="Pfam" id="PF09992">
    <property type="entry name" value="NAGPA"/>
    <property type="match status" value="1"/>
</dbReference>
<feature type="chain" id="PRO_5040794271" description="Phosphodiester glycosidase domain-containing protein" evidence="2">
    <location>
        <begin position="29"/>
        <end position="567"/>
    </location>
</feature>
<reference evidence="5" key="1">
    <citation type="journal article" date="2023" name="Commun. Biol.">
        <title>Genome analysis of Parmales, the sister group of diatoms, reveals the evolutionary specialization of diatoms from phago-mixotrophs to photoautotrophs.</title>
        <authorList>
            <person name="Ban H."/>
            <person name="Sato S."/>
            <person name="Yoshikawa S."/>
            <person name="Yamada K."/>
            <person name="Nakamura Y."/>
            <person name="Ichinomiya M."/>
            <person name="Sato N."/>
            <person name="Blanc-Mathieu R."/>
            <person name="Endo H."/>
            <person name="Kuwata A."/>
            <person name="Ogata H."/>
        </authorList>
    </citation>
    <scope>NUCLEOTIDE SEQUENCE [LARGE SCALE GENOMIC DNA]</scope>
</reference>
<dbReference type="Proteomes" id="UP001165065">
    <property type="component" value="Unassembled WGS sequence"/>
</dbReference>
<protein>
    <recommendedName>
        <fullName evidence="3">Phosphodiester glycosidase domain-containing protein</fullName>
    </recommendedName>
</protein>
<organism evidence="4 5">
    <name type="scientific">Triparma columacea</name>
    <dbReference type="NCBI Taxonomy" id="722753"/>
    <lineage>
        <taxon>Eukaryota</taxon>
        <taxon>Sar</taxon>
        <taxon>Stramenopiles</taxon>
        <taxon>Ochrophyta</taxon>
        <taxon>Bolidophyceae</taxon>
        <taxon>Parmales</taxon>
        <taxon>Triparmaceae</taxon>
        <taxon>Triparma</taxon>
    </lineage>
</organism>